<dbReference type="CDD" id="cd02165">
    <property type="entry name" value="NMNAT"/>
    <property type="match status" value="1"/>
</dbReference>
<dbReference type="InterPro" id="IPR014729">
    <property type="entry name" value="Rossmann-like_a/b/a_fold"/>
</dbReference>
<dbReference type="PANTHER" id="PTHR39321">
    <property type="entry name" value="NICOTINATE-NUCLEOTIDE ADENYLYLTRANSFERASE-RELATED"/>
    <property type="match status" value="1"/>
</dbReference>
<name>A0A1M5KKX4_9GAMM</name>
<comment type="function">
    <text evidence="1 11">Catalyzes the reversible adenylation of nicotinate mononucleotide (NaMN) to nicotinic acid adenine dinucleotide (NaAD).</text>
</comment>
<sequence length="234" mass="26061">MAADDGHRPGAAALNTALGIFGGTFAPLHNGHLRLALELKERLGLALVHVIPSAQPPHRDRPQVSAERRMDWVRLALQHEPSLVADDRELRRSGPSYTYDTLASLRDEHPTRPLVLLLGDDAANQFHTWHRWREISDLAHLVFVERPYEPPAPAPELVAHLRGRRAAQIDQLHMQPAGLWLSAHIPPLAISSTRVRRLLKAGRSVRGLVPESVIASFTHKDISLLTHDEEPAID</sequence>
<dbReference type="OrthoDB" id="5295945at2"/>
<dbReference type="EC" id="2.7.7.18" evidence="11"/>
<evidence type="ECO:0000256" key="9">
    <source>
        <dbReference type="ARBA" id="ARBA00023027"/>
    </source>
</evidence>
<evidence type="ECO:0000256" key="7">
    <source>
        <dbReference type="ARBA" id="ARBA00022741"/>
    </source>
</evidence>
<evidence type="ECO:0000256" key="2">
    <source>
        <dbReference type="ARBA" id="ARBA00005019"/>
    </source>
</evidence>
<comment type="similarity">
    <text evidence="3 11">Belongs to the NadD family.</text>
</comment>
<proteinExistence type="inferred from homology"/>
<evidence type="ECO:0000256" key="8">
    <source>
        <dbReference type="ARBA" id="ARBA00022840"/>
    </source>
</evidence>
<dbReference type="NCBIfam" id="TIGR00482">
    <property type="entry name" value="nicotinate (nicotinamide) nucleotide adenylyltransferase"/>
    <property type="match status" value="1"/>
</dbReference>
<keyword evidence="4 11" id="KW-0662">Pyridine nucleotide biosynthesis</keyword>
<dbReference type="Gene3D" id="3.40.50.620">
    <property type="entry name" value="HUPs"/>
    <property type="match status" value="1"/>
</dbReference>
<keyword evidence="9 11" id="KW-0520">NAD</keyword>
<dbReference type="GO" id="GO:0009435">
    <property type="term" value="P:NAD+ biosynthetic process"/>
    <property type="evidence" value="ECO:0007669"/>
    <property type="project" value="UniProtKB-UniRule"/>
</dbReference>
<gene>
    <name evidence="11" type="primary">nadD</name>
    <name evidence="13" type="ORF">SAMN04488068_0627</name>
</gene>
<feature type="domain" description="Cytidyltransferase-like" evidence="12">
    <location>
        <begin position="20"/>
        <end position="197"/>
    </location>
</feature>
<keyword evidence="8 11" id="KW-0067">ATP-binding</keyword>
<dbReference type="GO" id="GO:0004515">
    <property type="term" value="F:nicotinate-nucleotide adenylyltransferase activity"/>
    <property type="evidence" value="ECO:0007669"/>
    <property type="project" value="UniProtKB-UniRule"/>
</dbReference>
<accession>A0A1M5KKX4</accession>
<dbReference type="Pfam" id="PF01467">
    <property type="entry name" value="CTP_transf_like"/>
    <property type="match status" value="1"/>
</dbReference>
<dbReference type="InterPro" id="IPR004821">
    <property type="entry name" value="Cyt_trans-like"/>
</dbReference>
<dbReference type="STRING" id="490188.SAMN04488068_0627"/>
<dbReference type="PANTHER" id="PTHR39321:SF3">
    <property type="entry name" value="PHOSPHOPANTETHEINE ADENYLYLTRANSFERASE"/>
    <property type="match status" value="1"/>
</dbReference>
<keyword evidence="5 11" id="KW-0808">Transferase</keyword>
<keyword evidence="7 11" id="KW-0547">Nucleotide-binding</keyword>
<comment type="pathway">
    <text evidence="2 11">Cofactor biosynthesis; NAD(+) biosynthesis; deamido-NAD(+) from nicotinate D-ribonucleotide: step 1/1.</text>
</comment>
<evidence type="ECO:0000313" key="14">
    <source>
        <dbReference type="Proteomes" id="UP000199758"/>
    </source>
</evidence>
<evidence type="ECO:0000256" key="1">
    <source>
        <dbReference type="ARBA" id="ARBA00002324"/>
    </source>
</evidence>
<protein>
    <recommendedName>
        <fullName evidence="11">Probable nicotinate-nucleotide adenylyltransferase</fullName>
        <ecNumber evidence="11">2.7.7.18</ecNumber>
    </recommendedName>
    <alternativeName>
        <fullName evidence="11">Deamido-NAD(+) diphosphorylase</fullName>
    </alternativeName>
    <alternativeName>
        <fullName evidence="11">Deamido-NAD(+) pyrophosphorylase</fullName>
    </alternativeName>
    <alternativeName>
        <fullName evidence="11">Nicotinate mononucleotide adenylyltransferase</fullName>
        <shortName evidence="11">NaMN adenylyltransferase</shortName>
    </alternativeName>
</protein>
<dbReference type="AlphaFoldDB" id="A0A1M5KKX4"/>
<evidence type="ECO:0000313" key="13">
    <source>
        <dbReference type="EMBL" id="SHG53447.1"/>
    </source>
</evidence>
<evidence type="ECO:0000256" key="3">
    <source>
        <dbReference type="ARBA" id="ARBA00009014"/>
    </source>
</evidence>
<dbReference type="RefSeq" id="WP_072893743.1">
    <property type="nucleotide sequence ID" value="NZ_FQWZ01000001.1"/>
</dbReference>
<dbReference type="Proteomes" id="UP000199758">
    <property type="component" value="Unassembled WGS sequence"/>
</dbReference>
<keyword evidence="6 11" id="KW-0548">Nucleotidyltransferase</keyword>
<evidence type="ECO:0000256" key="5">
    <source>
        <dbReference type="ARBA" id="ARBA00022679"/>
    </source>
</evidence>
<dbReference type="NCBIfam" id="TIGR00125">
    <property type="entry name" value="cyt_tran_rel"/>
    <property type="match status" value="1"/>
</dbReference>
<evidence type="ECO:0000256" key="4">
    <source>
        <dbReference type="ARBA" id="ARBA00022642"/>
    </source>
</evidence>
<organism evidence="13 14">
    <name type="scientific">Hydrocarboniphaga daqingensis</name>
    <dbReference type="NCBI Taxonomy" id="490188"/>
    <lineage>
        <taxon>Bacteria</taxon>
        <taxon>Pseudomonadati</taxon>
        <taxon>Pseudomonadota</taxon>
        <taxon>Gammaproteobacteria</taxon>
        <taxon>Nevskiales</taxon>
        <taxon>Nevskiaceae</taxon>
        <taxon>Hydrocarboniphaga</taxon>
    </lineage>
</organism>
<dbReference type="InterPro" id="IPR005248">
    <property type="entry name" value="NadD/NMNAT"/>
</dbReference>
<dbReference type="SUPFAM" id="SSF52374">
    <property type="entry name" value="Nucleotidylyl transferase"/>
    <property type="match status" value="1"/>
</dbReference>
<comment type="catalytic activity">
    <reaction evidence="10 11">
        <text>nicotinate beta-D-ribonucleotide + ATP + H(+) = deamido-NAD(+) + diphosphate</text>
        <dbReference type="Rhea" id="RHEA:22860"/>
        <dbReference type="ChEBI" id="CHEBI:15378"/>
        <dbReference type="ChEBI" id="CHEBI:30616"/>
        <dbReference type="ChEBI" id="CHEBI:33019"/>
        <dbReference type="ChEBI" id="CHEBI:57502"/>
        <dbReference type="ChEBI" id="CHEBI:58437"/>
        <dbReference type="EC" id="2.7.7.18"/>
    </reaction>
</comment>
<reference evidence="13 14" key="1">
    <citation type="submission" date="2016-11" db="EMBL/GenBank/DDBJ databases">
        <authorList>
            <person name="Jaros S."/>
            <person name="Januszkiewicz K."/>
            <person name="Wedrychowicz H."/>
        </authorList>
    </citation>
    <scope>NUCLEOTIDE SEQUENCE [LARGE SCALE GENOMIC DNA]</scope>
    <source>
        <strain evidence="13 14">CGMCC 1.7049</strain>
    </source>
</reference>
<dbReference type="UniPathway" id="UPA00253">
    <property type="reaction ID" value="UER00332"/>
</dbReference>
<evidence type="ECO:0000256" key="11">
    <source>
        <dbReference type="HAMAP-Rule" id="MF_00244"/>
    </source>
</evidence>
<evidence type="ECO:0000259" key="12">
    <source>
        <dbReference type="Pfam" id="PF01467"/>
    </source>
</evidence>
<evidence type="ECO:0000256" key="10">
    <source>
        <dbReference type="ARBA" id="ARBA00048721"/>
    </source>
</evidence>
<dbReference type="GO" id="GO:0005524">
    <property type="term" value="F:ATP binding"/>
    <property type="evidence" value="ECO:0007669"/>
    <property type="project" value="UniProtKB-KW"/>
</dbReference>
<dbReference type="HAMAP" id="MF_00244">
    <property type="entry name" value="NaMN_adenylyltr"/>
    <property type="match status" value="1"/>
</dbReference>
<keyword evidence="14" id="KW-1185">Reference proteome</keyword>
<evidence type="ECO:0000256" key="6">
    <source>
        <dbReference type="ARBA" id="ARBA00022695"/>
    </source>
</evidence>
<dbReference type="EMBL" id="FQWZ01000001">
    <property type="protein sequence ID" value="SHG53447.1"/>
    <property type="molecule type" value="Genomic_DNA"/>
</dbReference>
<dbReference type="NCBIfam" id="NF000839">
    <property type="entry name" value="PRK00071.1-1"/>
    <property type="match status" value="1"/>
</dbReference>